<dbReference type="AlphaFoldDB" id="A0A1X7V815"/>
<organism evidence="1">
    <name type="scientific">Amphimedon queenslandica</name>
    <name type="common">Sponge</name>
    <dbReference type="NCBI Taxonomy" id="400682"/>
    <lineage>
        <taxon>Eukaryota</taxon>
        <taxon>Metazoa</taxon>
        <taxon>Porifera</taxon>
        <taxon>Demospongiae</taxon>
        <taxon>Heteroscleromorpha</taxon>
        <taxon>Haplosclerida</taxon>
        <taxon>Niphatidae</taxon>
        <taxon>Amphimedon</taxon>
    </lineage>
</organism>
<name>A0A1X7V815_AMPQE</name>
<protein>
    <submittedName>
        <fullName evidence="1">Uncharacterized protein</fullName>
    </submittedName>
</protein>
<accession>A0A1X7V815</accession>
<sequence length="43" mass="4519">SSMSSSASAPVPRRVRSSSIKGVWFVVMVTGDLPPEGIRGRSS</sequence>
<dbReference type="EnsemblMetazoa" id="Aqu2.1.36113_001">
    <property type="protein sequence ID" value="Aqu2.1.36113_001"/>
    <property type="gene ID" value="Aqu2.1.36113"/>
</dbReference>
<proteinExistence type="predicted"/>
<reference evidence="1" key="1">
    <citation type="submission" date="2017-05" db="UniProtKB">
        <authorList>
            <consortium name="EnsemblMetazoa"/>
        </authorList>
    </citation>
    <scope>IDENTIFICATION</scope>
</reference>
<dbReference type="InParanoid" id="A0A1X7V815"/>
<evidence type="ECO:0000313" key="1">
    <source>
        <dbReference type="EnsemblMetazoa" id="Aqu2.1.36113_001"/>
    </source>
</evidence>